<name>A0A6A5CCN4_NAEFO</name>
<feature type="compositionally biased region" description="Polar residues" evidence="3">
    <location>
        <begin position="114"/>
        <end position="134"/>
    </location>
</feature>
<feature type="compositionally biased region" description="Polar residues" evidence="3">
    <location>
        <begin position="79"/>
        <end position="93"/>
    </location>
</feature>
<feature type="compositionally biased region" description="Low complexity" evidence="3">
    <location>
        <begin position="1"/>
        <end position="15"/>
    </location>
</feature>
<dbReference type="VEuPathDB" id="AmoebaDB:NF0107750"/>
<organism evidence="4 5">
    <name type="scientific">Naegleria fowleri</name>
    <name type="common">Brain eating amoeba</name>
    <dbReference type="NCBI Taxonomy" id="5763"/>
    <lineage>
        <taxon>Eukaryota</taxon>
        <taxon>Discoba</taxon>
        <taxon>Heterolobosea</taxon>
        <taxon>Tetramitia</taxon>
        <taxon>Eutetramitia</taxon>
        <taxon>Vahlkampfiidae</taxon>
        <taxon>Naegleria</taxon>
    </lineage>
</organism>
<dbReference type="GO" id="GO:0000184">
    <property type="term" value="P:nuclear-transcribed mRNA catabolic process, nonsense-mediated decay"/>
    <property type="evidence" value="ECO:0007669"/>
    <property type="project" value="UniProtKB-KW"/>
</dbReference>
<dbReference type="InterPro" id="IPR027417">
    <property type="entry name" value="P-loop_NTPase"/>
</dbReference>
<accession>A0A6A5CCN4</accession>
<evidence type="ECO:0000256" key="3">
    <source>
        <dbReference type="SAM" id="MobiDB-lite"/>
    </source>
</evidence>
<dbReference type="OMA" id="QIFIDTQ"/>
<protein>
    <recommendedName>
        <fullName evidence="6">Protein SMG9</fullName>
    </recommendedName>
</protein>
<keyword evidence="2" id="KW-0866">Nonsense-mediated mRNA decay</keyword>
<proteinExistence type="inferred from homology"/>
<dbReference type="VEuPathDB" id="AmoebaDB:FDP41_000741"/>
<feature type="compositionally biased region" description="Low complexity" evidence="3">
    <location>
        <begin position="94"/>
        <end position="105"/>
    </location>
</feature>
<evidence type="ECO:0008006" key="6">
    <source>
        <dbReference type="Google" id="ProtNLM"/>
    </source>
</evidence>
<gene>
    <name evidence="4" type="ORF">FDP41_000741</name>
</gene>
<dbReference type="RefSeq" id="XP_044569555.1">
    <property type="nucleotide sequence ID" value="XM_044711152.1"/>
</dbReference>
<feature type="compositionally biased region" description="Polar residues" evidence="3">
    <location>
        <begin position="16"/>
        <end position="26"/>
    </location>
</feature>
<feature type="compositionally biased region" description="Low complexity" evidence="3">
    <location>
        <begin position="46"/>
        <end position="72"/>
    </location>
</feature>
<keyword evidence="5" id="KW-1185">Reference proteome</keyword>
<dbReference type="OrthoDB" id="79514at2759"/>
<dbReference type="SUPFAM" id="SSF52540">
    <property type="entry name" value="P-loop containing nucleoside triphosphate hydrolases"/>
    <property type="match status" value="1"/>
</dbReference>
<dbReference type="EMBL" id="VFQX01000002">
    <property type="protein sequence ID" value="KAF0984842.1"/>
    <property type="molecule type" value="Genomic_DNA"/>
</dbReference>
<evidence type="ECO:0000256" key="2">
    <source>
        <dbReference type="ARBA" id="ARBA00023161"/>
    </source>
</evidence>
<dbReference type="Gene3D" id="3.40.50.300">
    <property type="entry name" value="P-loop containing nucleotide triphosphate hydrolases"/>
    <property type="match status" value="1"/>
</dbReference>
<comment type="similarity">
    <text evidence="1">Belongs to the SMG9 family.</text>
</comment>
<dbReference type="AlphaFoldDB" id="A0A6A5CCN4"/>
<comment type="caution">
    <text evidence="4">The sequence shown here is derived from an EMBL/GenBank/DDBJ whole genome shotgun (WGS) entry which is preliminary data.</text>
</comment>
<dbReference type="Proteomes" id="UP000444721">
    <property type="component" value="Unassembled WGS sequence"/>
</dbReference>
<feature type="compositionally biased region" description="Low complexity" evidence="3">
    <location>
        <begin position="27"/>
        <end position="37"/>
    </location>
</feature>
<dbReference type="PANTHER" id="PTHR14270">
    <property type="entry name" value="NONSENSE-MEDIATED MRNA DECAY FACTOR SMG9"/>
    <property type="match status" value="1"/>
</dbReference>
<feature type="region of interest" description="Disordered" evidence="3">
    <location>
        <begin position="1"/>
        <end position="135"/>
    </location>
</feature>
<dbReference type="InterPro" id="IPR039177">
    <property type="entry name" value="SMG9"/>
</dbReference>
<reference evidence="4 5" key="1">
    <citation type="journal article" date="2019" name="Sci. Rep.">
        <title>Nanopore sequencing improves the draft genome of the human pathogenic amoeba Naegleria fowleri.</title>
        <authorList>
            <person name="Liechti N."/>
            <person name="Schurch N."/>
            <person name="Bruggmann R."/>
            <person name="Wittwer M."/>
        </authorList>
    </citation>
    <scope>NUCLEOTIDE SEQUENCE [LARGE SCALE GENOMIC DNA]</scope>
    <source>
        <strain evidence="4 5">ATCC 30894</strain>
    </source>
</reference>
<dbReference type="VEuPathDB" id="AmoebaDB:NfTy_031560"/>
<dbReference type="PANTHER" id="PTHR14270:SF0">
    <property type="entry name" value="NONSENSE-MEDIATED MRNA DECAY FACTOR SMG9"/>
    <property type="match status" value="1"/>
</dbReference>
<sequence>MNQHHQQQHQSSSSSLTPPSNPRFTISSSTSNSSNPSGGQMNITMNANNNNGSSSSARVNSNTSGSSSSSSSSRKKQHQTPQFYGSNLMTSPNASSGKGSASGSSTTHEGKGITSPTKSNYKSLVSKPNVQIKGTPQILLAPKRSQTEPQVPANGTLSASTTAGGIQLLQKPTTKSSADASQTSQQAFGDIISQNYTSANIVVAQTQQPVNIATRVASSKVELNGGQLETNKPSTSSVAAQKPQDHPIIQGFTNKGLSLIHENASGLYNSILELQSNQHLQQLANLFPNDKQLSTESNNYSVIGVIGKQGSGKSLILNSLIGNREVFAVEDLDCFLDCKYKTSGVDIYRTSDQQIFIDTQPLFASPAQHPTSGGSHYYSTSGHGAGLTSSGSKSFETSVEAVSIAALESFVDITSLQIALFVFSVAHVVIVLLDHQSDVLEQFKMFQFIQTIRMLQQGVPSITQCGKISSSATTNLEGHVPEIVFVLNKVHPRDMSELNIKHMQALLDSYFSSTNFRKNGHIHPHMWHHNFKKNETVNFFMIPYASKKIEDIEDSINLLKKGIHTMPKPVFKKMSQAEWFSNSVRNFEVIKKSYFLQEYIRKLTSSMSVHN</sequence>
<evidence type="ECO:0000313" key="5">
    <source>
        <dbReference type="Proteomes" id="UP000444721"/>
    </source>
</evidence>
<evidence type="ECO:0000256" key="1">
    <source>
        <dbReference type="ARBA" id="ARBA00007712"/>
    </source>
</evidence>
<dbReference type="GeneID" id="68107959"/>
<evidence type="ECO:0000313" key="4">
    <source>
        <dbReference type="EMBL" id="KAF0984842.1"/>
    </source>
</evidence>